<feature type="domain" description="Bacterial phospholipase C C-terminal" evidence="4">
    <location>
        <begin position="696"/>
        <end position="767"/>
    </location>
</feature>
<proteinExistence type="inferred from homology"/>
<keyword evidence="3" id="KW-0378">Hydrolase</keyword>
<evidence type="ECO:0000313" key="6">
    <source>
        <dbReference type="Proteomes" id="UP000284120"/>
    </source>
</evidence>
<dbReference type="InterPro" id="IPR019546">
    <property type="entry name" value="TAT_signal_bac_arc"/>
</dbReference>
<dbReference type="Gene3D" id="3.40.720.10">
    <property type="entry name" value="Alkaline Phosphatase, subunit A"/>
    <property type="match status" value="2"/>
</dbReference>
<dbReference type="InterPro" id="IPR008475">
    <property type="entry name" value="PLipase_C_C"/>
</dbReference>
<dbReference type="InterPro" id="IPR017850">
    <property type="entry name" value="Alkaline_phosphatase_core_sf"/>
</dbReference>
<accession>A0A3S3PT54</accession>
<dbReference type="NCBIfam" id="TIGR01409">
    <property type="entry name" value="TAT_signal_seq"/>
    <property type="match status" value="1"/>
</dbReference>
<evidence type="ECO:0000313" key="5">
    <source>
        <dbReference type="EMBL" id="RWU05768.1"/>
    </source>
</evidence>
<dbReference type="PROSITE" id="PS51318">
    <property type="entry name" value="TAT"/>
    <property type="match status" value="1"/>
</dbReference>
<dbReference type="EMBL" id="SAYW01000005">
    <property type="protein sequence ID" value="RWU05768.1"/>
    <property type="molecule type" value="Genomic_DNA"/>
</dbReference>
<keyword evidence="6" id="KW-1185">Reference proteome</keyword>
<dbReference type="AlphaFoldDB" id="A0A3S3PT54"/>
<dbReference type="PANTHER" id="PTHR31956:SF1">
    <property type="entry name" value="NON-SPECIFIC PHOSPHOLIPASE C1"/>
    <property type="match status" value="1"/>
</dbReference>
<feature type="domain" description="Bacterial phospholipase C C-terminal" evidence="4">
    <location>
        <begin position="581"/>
        <end position="673"/>
    </location>
</feature>
<name>A0A3S3PT54_9SPHI</name>
<dbReference type="InterPro" id="IPR017767">
    <property type="entry name" value="PC-PLC"/>
</dbReference>
<sequence length="784" mass="89472">MTTRRDFLKQASLLSGATALSTMFPEAIQRALAINPTLGSTFYDAEHIVFLMQENRSFDHMFGAMKGVRGFNDPHPHILPNQDKVWVQRDAKGNAYTPFHVDIHKTKITWQGGLAHSWPDQIAARNNGKYDHWIPAKSAMCLAHYKRHDLPFYYAMADAFTICDHHFCSSLTGTTPNRLFFWTGNVRPHPNDKTTKAVVNNSQAESHTGRFVDWPTFPELLEDNGVDWRVYQNEIWTAKLPSETDDWLGNYGDNALEYVKRHQVKLSAYFRKNGDKTVTPNLSAEEVLKKYNRLTQREKNLIDKAFTTNVNAADYLDLAPHTYKNEQGEQETLNVPKGDIFYQFRKDVKEGKLPTVSWLVAPQRFSEHTSSPLYGIWYVSEALNILTENPEIWKKTIFIVNYDENDGYYDHMPPFVVPKPDTLASGKVSEGIDTASDYEANEGSPIGLGYRVPMIVASPWSRGGYVNSQVFDHTSTLMFLEDFLKHKTGKQLKSEQISTWRRAVCGNLTSIFRPYKGEKLKYPNVLERNQVIDHIQKVKNKPQQRIPFPLKEDEIAKINRHHAFEDGVSALMAKQEKGTKPACALPYHLRVDARLNETKTSVVLDFITDEQSVGAPFNVSALNTYSGEQGRNWYIGVKANDHIEDNWEIDAFAQGRYDLSVHGPNGFYRRFMGSKADPDLLLTAMPELQDNSKKYSGNLQLLLENKSNQTMEVLIVNDVYKANNKTIKVDAGAKKIVSLNLKKYHHWYNFKVKVNGFDDYQKHYAGHIETGMDSITDPYMGGVL</sequence>
<dbReference type="InterPro" id="IPR007312">
    <property type="entry name" value="Phosphoesterase"/>
</dbReference>
<dbReference type="InterPro" id="IPR006311">
    <property type="entry name" value="TAT_signal"/>
</dbReference>
<dbReference type="Pfam" id="PF05506">
    <property type="entry name" value="PLipase_C_C"/>
    <property type="match status" value="2"/>
</dbReference>
<evidence type="ECO:0000256" key="1">
    <source>
        <dbReference type="ARBA" id="ARBA00009717"/>
    </source>
</evidence>
<evidence type="ECO:0000256" key="3">
    <source>
        <dbReference type="ARBA" id="ARBA00022801"/>
    </source>
</evidence>
<reference evidence="5 6" key="1">
    <citation type="submission" date="2018-06" db="EMBL/GenBank/DDBJ databases">
        <title>Pedobacter endophyticus sp. nov., an endophytic bacterium isolated from a leaf of Triticum aestivum.</title>
        <authorList>
            <person name="Zhang L."/>
        </authorList>
    </citation>
    <scope>NUCLEOTIDE SEQUENCE [LARGE SCALE GENOMIC DNA]</scope>
    <source>
        <strain evidence="5 6">CM134L-2</strain>
    </source>
</reference>
<dbReference type="OrthoDB" id="980947at2"/>
<dbReference type="GO" id="GO:0016042">
    <property type="term" value="P:lipid catabolic process"/>
    <property type="evidence" value="ECO:0007669"/>
    <property type="project" value="InterPro"/>
</dbReference>
<dbReference type="EC" id="3.1.4.3" evidence="2"/>
<comment type="caution">
    <text evidence="5">The sequence shown here is derived from an EMBL/GenBank/DDBJ whole genome shotgun (WGS) entry which is preliminary data.</text>
</comment>
<dbReference type="PANTHER" id="PTHR31956">
    <property type="entry name" value="NON-SPECIFIC PHOSPHOLIPASE C4-RELATED"/>
    <property type="match status" value="1"/>
</dbReference>
<comment type="similarity">
    <text evidence="1">Belongs to the bacterial phospholipase C family.</text>
</comment>
<evidence type="ECO:0000259" key="4">
    <source>
        <dbReference type="Pfam" id="PF05506"/>
    </source>
</evidence>
<organism evidence="5 6">
    <name type="scientific">Pedobacter chitinilyticus</name>
    <dbReference type="NCBI Taxonomy" id="2233776"/>
    <lineage>
        <taxon>Bacteria</taxon>
        <taxon>Pseudomonadati</taxon>
        <taxon>Bacteroidota</taxon>
        <taxon>Sphingobacteriia</taxon>
        <taxon>Sphingobacteriales</taxon>
        <taxon>Sphingobacteriaceae</taxon>
        <taxon>Pedobacter</taxon>
    </lineage>
</organism>
<gene>
    <name evidence="5" type="ORF">DPV69_15620</name>
</gene>
<dbReference type="Pfam" id="PF04185">
    <property type="entry name" value="Phosphoesterase"/>
    <property type="match status" value="1"/>
</dbReference>
<dbReference type="GO" id="GO:0034480">
    <property type="term" value="F:phosphatidylcholine phospholipase C activity"/>
    <property type="evidence" value="ECO:0007669"/>
    <property type="project" value="UniProtKB-EC"/>
</dbReference>
<protein>
    <recommendedName>
        <fullName evidence="2">phospholipase C</fullName>
        <ecNumber evidence="2">3.1.4.3</ecNumber>
    </recommendedName>
</protein>
<dbReference type="NCBIfam" id="TIGR03396">
    <property type="entry name" value="PC_PLC"/>
    <property type="match status" value="1"/>
</dbReference>
<evidence type="ECO:0000256" key="2">
    <source>
        <dbReference type="ARBA" id="ARBA00012018"/>
    </source>
</evidence>
<dbReference type="Proteomes" id="UP000284120">
    <property type="component" value="Unassembled WGS sequence"/>
</dbReference>